<protein>
    <submittedName>
        <fullName evidence="2">Uncharacterized protein</fullName>
    </submittedName>
</protein>
<accession>B9TKF3</accession>
<name>B9TKF3_RICCO</name>
<keyword evidence="3" id="KW-1185">Reference proteome</keyword>
<feature type="compositionally biased region" description="Basic and acidic residues" evidence="1">
    <location>
        <begin position="130"/>
        <end position="143"/>
    </location>
</feature>
<dbReference type="EMBL" id="EQ985192">
    <property type="protein sequence ID" value="EEF23661.1"/>
    <property type="molecule type" value="Genomic_DNA"/>
</dbReference>
<evidence type="ECO:0000313" key="2">
    <source>
        <dbReference type="EMBL" id="EEF23661.1"/>
    </source>
</evidence>
<dbReference type="InParanoid" id="B9TKF3"/>
<evidence type="ECO:0000313" key="3">
    <source>
        <dbReference type="Proteomes" id="UP000008311"/>
    </source>
</evidence>
<sequence length="166" mass="18235">MIPVAPPIPFHTQHGRRRQGVSSHAIGFAAGRRGVRGRSGLEEARRDPVPARGADADPQGVQVRQRQRQAAAAPAAAAERAPGGRARRRAPLRRGRQDAVHERSVPHGQHRAARQDRQRVRRARLQAAQARRDPVQRHPERATAPRSQGRPAGQDAGARRAWAVSR</sequence>
<dbReference type="AlphaFoldDB" id="B9TKF3"/>
<feature type="region of interest" description="Disordered" evidence="1">
    <location>
        <begin position="1"/>
        <end position="166"/>
    </location>
</feature>
<gene>
    <name evidence="2" type="ORF">RCOM_1991010</name>
</gene>
<feature type="compositionally biased region" description="Basic residues" evidence="1">
    <location>
        <begin position="85"/>
        <end position="94"/>
    </location>
</feature>
<feature type="compositionally biased region" description="Low complexity" evidence="1">
    <location>
        <begin position="58"/>
        <end position="84"/>
    </location>
</feature>
<reference evidence="3" key="1">
    <citation type="journal article" date="2010" name="Nat. Biotechnol.">
        <title>Draft genome sequence of the oilseed species Ricinus communis.</title>
        <authorList>
            <person name="Chan A.P."/>
            <person name="Crabtree J."/>
            <person name="Zhao Q."/>
            <person name="Lorenzi H."/>
            <person name="Orvis J."/>
            <person name="Puiu D."/>
            <person name="Melake-Berhan A."/>
            <person name="Jones K.M."/>
            <person name="Redman J."/>
            <person name="Chen G."/>
            <person name="Cahoon E.B."/>
            <person name="Gedil M."/>
            <person name="Stanke M."/>
            <person name="Haas B.J."/>
            <person name="Wortman J.R."/>
            <person name="Fraser-Liggett C.M."/>
            <person name="Ravel J."/>
            <person name="Rabinowicz P.D."/>
        </authorList>
    </citation>
    <scope>NUCLEOTIDE SEQUENCE [LARGE SCALE GENOMIC DNA]</scope>
    <source>
        <strain evidence="3">cv. Hale</strain>
    </source>
</reference>
<feature type="compositionally biased region" description="Basic and acidic residues" evidence="1">
    <location>
        <begin position="95"/>
        <end position="105"/>
    </location>
</feature>
<evidence type="ECO:0000256" key="1">
    <source>
        <dbReference type="SAM" id="MobiDB-lite"/>
    </source>
</evidence>
<feature type="compositionally biased region" description="Basic and acidic residues" evidence="1">
    <location>
        <begin position="39"/>
        <end position="49"/>
    </location>
</feature>
<proteinExistence type="predicted"/>
<dbReference type="Proteomes" id="UP000008311">
    <property type="component" value="Unassembled WGS sequence"/>
</dbReference>
<organism evidence="2 3">
    <name type="scientific">Ricinus communis</name>
    <name type="common">Castor bean</name>
    <dbReference type="NCBI Taxonomy" id="3988"/>
    <lineage>
        <taxon>Eukaryota</taxon>
        <taxon>Viridiplantae</taxon>
        <taxon>Streptophyta</taxon>
        <taxon>Embryophyta</taxon>
        <taxon>Tracheophyta</taxon>
        <taxon>Spermatophyta</taxon>
        <taxon>Magnoliopsida</taxon>
        <taxon>eudicotyledons</taxon>
        <taxon>Gunneridae</taxon>
        <taxon>Pentapetalae</taxon>
        <taxon>rosids</taxon>
        <taxon>fabids</taxon>
        <taxon>Malpighiales</taxon>
        <taxon>Euphorbiaceae</taxon>
        <taxon>Acalyphoideae</taxon>
        <taxon>Acalypheae</taxon>
        <taxon>Ricinus</taxon>
    </lineage>
</organism>